<keyword evidence="11" id="KW-0829">Tyrosine-protein kinase</keyword>
<dbReference type="GO" id="GO:0007169">
    <property type="term" value="P:cell surface receptor protein tyrosine kinase signaling pathway"/>
    <property type="evidence" value="ECO:0007669"/>
    <property type="project" value="UniProtKB-ARBA"/>
</dbReference>
<dbReference type="SUPFAM" id="SSF57184">
    <property type="entry name" value="Growth factor receptor domain"/>
    <property type="match status" value="1"/>
</dbReference>
<dbReference type="OMA" id="GMLIPNP"/>
<reference evidence="18" key="1">
    <citation type="journal article" date="2004" name="Nature">
        <title>Genome duplication in the teleost fish Tetraodon nigroviridis reveals the early vertebrate proto-karyotype.</title>
        <authorList>
            <person name="Jaillon O."/>
            <person name="Aury J.-M."/>
            <person name="Brunet F."/>
            <person name="Petit J.-L."/>
            <person name="Stange-Thomann N."/>
            <person name="Mauceli E."/>
            <person name="Bouneau L."/>
            <person name="Fischer C."/>
            <person name="Ozouf-Costaz C."/>
            <person name="Bernot A."/>
            <person name="Nicaud S."/>
            <person name="Jaffe D."/>
            <person name="Fisher S."/>
            <person name="Lutfalla G."/>
            <person name="Dossat C."/>
            <person name="Segurens B."/>
            <person name="Dasilva C."/>
            <person name="Salanoubat M."/>
            <person name="Levy M."/>
            <person name="Boudet N."/>
            <person name="Castellano S."/>
            <person name="Anthouard V."/>
            <person name="Jubin C."/>
            <person name="Castelli V."/>
            <person name="Katinka M."/>
            <person name="Vacherie B."/>
            <person name="Biemont C."/>
            <person name="Skalli Z."/>
            <person name="Cattolico L."/>
            <person name="Poulain J."/>
            <person name="De Berardinis V."/>
            <person name="Cruaud C."/>
            <person name="Duprat S."/>
            <person name="Brottier P."/>
            <person name="Coutanceau J.-P."/>
            <person name="Gouzy J."/>
            <person name="Parra G."/>
            <person name="Lardier G."/>
            <person name="Chapple C."/>
            <person name="McKernan K.J."/>
            <person name="McEwan P."/>
            <person name="Bosak S."/>
            <person name="Kellis M."/>
            <person name="Volff J.-N."/>
            <person name="Guigo R."/>
            <person name="Zody M.C."/>
            <person name="Mesirov J."/>
            <person name="Lindblad-Toh K."/>
            <person name="Birren B."/>
            <person name="Nusbaum C."/>
            <person name="Kahn D."/>
            <person name="Robinson-Rechavi M."/>
            <person name="Laudet V."/>
            <person name="Schachter V."/>
            <person name="Quetier F."/>
            <person name="Saurin W."/>
            <person name="Scarpelli C."/>
            <person name="Wincker P."/>
            <person name="Lander E.S."/>
            <person name="Weissenbach J."/>
            <person name="Roest Crollius H."/>
        </authorList>
    </citation>
    <scope>NUCLEOTIDE SEQUENCE [LARGE SCALE GENOMIC DNA]</scope>
</reference>
<evidence type="ECO:0000256" key="7">
    <source>
        <dbReference type="ARBA" id="ARBA00022777"/>
    </source>
</evidence>
<dbReference type="GO" id="GO:0004714">
    <property type="term" value="F:transmembrane receptor protein tyrosine kinase activity"/>
    <property type="evidence" value="ECO:0007669"/>
    <property type="project" value="UniProtKB-EC"/>
</dbReference>
<dbReference type="SUPFAM" id="SSF52058">
    <property type="entry name" value="L domain-like"/>
    <property type="match status" value="2"/>
</dbReference>
<dbReference type="Pfam" id="PF00757">
    <property type="entry name" value="Furin-like"/>
    <property type="match status" value="1"/>
</dbReference>
<reference evidence="17" key="3">
    <citation type="submission" date="2025-09" db="UniProtKB">
        <authorList>
            <consortium name="Ensembl"/>
        </authorList>
    </citation>
    <scope>IDENTIFICATION</scope>
</reference>
<keyword evidence="12" id="KW-0675">Receptor</keyword>
<evidence type="ECO:0000256" key="11">
    <source>
        <dbReference type="ARBA" id="ARBA00023137"/>
    </source>
</evidence>
<feature type="domain" description="Receptor L-domain" evidence="16">
    <location>
        <begin position="7"/>
        <end position="122"/>
    </location>
</feature>
<dbReference type="Gene3D" id="3.80.20.20">
    <property type="entry name" value="Receptor L-domain"/>
    <property type="match status" value="2"/>
</dbReference>
<dbReference type="FunFam" id="2.10.220.10:FF:000001">
    <property type="entry name" value="Receptor protein-tyrosine kinase"/>
    <property type="match status" value="1"/>
</dbReference>
<keyword evidence="3" id="KW-0597">Phosphoprotein</keyword>
<comment type="catalytic activity">
    <reaction evidence="14">
        <text>L-tyrosyl-[protein] + ATP = O-phospho-L-tyrosyl-[protein] + ADP + H(+)</text>
        <dbReference type="Rhea" id="RHEA:10596"/>
        <dbReference type="Rhea" id="RHEA-COMP:10136"/>
        <dbReference type="Rhea" id="RHEA-COMP:20101"/>
        <dbReference type="ChEBI" id="CHEBI:15378"/>
        <dbReference type="ChEBI" id="CHEBI:30616"/>
        <dbReference type="ChEBI" id="CHEBI:46858"/>
        <dbReference type="ChEBI" id="CHEBI:61978"/>
        <dbReference type="ChEBI" id="CHEBI:456216"/>
        <dbReference type="EC" id="2.7.10.1"/>
    </reaction>
</comment>
<evidence type="ECO:0000259" key="16">
    <source>
        <dbReference type="Pfam" id="PF01030"/>
    </source>
</evidence>
<dbReference type="Pfam" id="PF01030">
    <property type="entry name" value="Recep_L_domain"/>
    <property type="match status" value="1"/>
</dbReference>
<evidence type="ECO:0000256" key="10">
    <source>
        <dbReference type="ARBA" id="ARBA00023136"/>
    </source>
</evidence>
<evidence type="ECO:0000256" key="6">
    <source>
        <dbReference type="ARBA" id="ARBA00022741"/>
    </source>
</evidence>
<dbReference type="InterPro" id="IPR009030">
    <property type="entry name" value="Growth_fac_rcpt_cys_sf"/>
</dbReference>
<feature type="domain" description="Furin-like cysteine-rich" evidence="15">
    <location>
        <begin position="182"/>
        <end position="299"/>
    </location>
</feature>
<evidence type="ECO:0000256" key="13">
    <source>
        <dbReference type="ARBA" id="ARBA00023180"/>
    </source>
</evidence>
<keyword evidence="4" id="KW-0808">Transferase</keyword>
<dbReference type="GO" id="GO:0005524">
    <property type="term" value="F:ATP binding"/>
    <property type="evidence" value="ECO:0007669"/>
    <property type="project" value="UniProtKB-KW"/>
</dbReference>
<dbReference type="GeneTree" id="ENSGT00940000155450"/>
<dbReference type="EC" id="2.7.10.1" evidence="2"/>
<keyword evidence="9" id="KW-1133">Transmembrane helix</keyword>
<keyword evidence="6" id="KW-0547">Nucleotide-binding</keyword>
<accession>H3D7Q9</accession>
<dbReference type="AlphaFoldDB" id="H3D7Q9"/>
<evidence type="ECO:0000256" key="14">
    <source>
        <dbReference type="ARBA" id="ARBA00051243"/>
    </source>
</evidence>
<organism evidence="17 18">
    <name type="scientific">Tetraodon nigroviridis</name>
    <name type="common">Spotted green pufferfish</name>
    <name type="synonym">Chelonodon nigroviridis</name>
    <dbReference type="NCBI Taxonomy" id="99883"/>
    <lineage>
        <taxon>Eukaryota</taxon>
        <taxon>Metazoa</taxon>
        <taxon>Chordata</taxon>
        <taxon>Craniata</taxon>
        <taxon>Vertebrata</taxon>
        <taxon>Euteleostomi</taxon>
        <taxon>Actinopterygii</taxon>
        <taxon>Neopterygii</taxon>
        <taxon>Teleostei</taxon>
        <taxon>Neoteleostei</taxon>
        <taxon>Acanthomorphata</taxon>
        <taxon>Eupercaria</taxon>
        <taxon>Tetraodontiformes</taxon>
        <taxon>Tetradontoidea</taxon>
        <taxon>Tetraodontidae</taxon>
        <taxon>Tetraodon</taxon>
    </lineage>
</organism>
<evidence type="ECO:0000256" key="2">
    <source>
        <dbReference type="ARBA" id="ARBA00011902"/>
    </source>
</evidence>
<evidence type="ECO:0000313" key="18">
    <source>
        <dbReference type="Proteomes" id="UP000007303"/>
    </source>
</evidence>
<evidence type="ECO:0000259" key="15">
    <source>
        <dbReference type="Pfam" id="PF00757"/>
    </source>
</evidence>
<name>H3D7Q9_TETNG</name>
<evidence type="ECO:0000256" key="8">
    <source>
        <dbReference type="ARBA" id="ARBA00022840"/>
    </source>
</evidence>
<dbReference type="STRING" id="99883.ENSTNIP00000016550"/>
<protein>
    <recommendedName>
        <fullName evidence="2">receptor protein-tyrosine kinase</fullName>
        <ecNumber evidence="2">2.7.10.1</ecNumber>
    </recommendedName>
</protein>
<dbReference type="GO" id="GO:0016020">
    <property type="term" value="C:membrane"/>
    <property type="evidence" value="ECO:0007669"/>
    <property type="project" value="UniProtKB-SubCell"/>
</dbReference>
<keyword evidence="5" id="KW-0812">Transmembrane</keyword>
<keyword evidence="13" id="KW-0325">Glycoprotein</keyword>
<evidence type="ECO:0000256" key="3">
    <source>
        <dbReference type="ARBA" id="ARBA00022553"/>
    </source>
</evidence>
<reference evidence="17" key="2">
    <citation type="submission" date="2025-08" db="UniProtKB">
        <authorList>
            <consortium name="Ensembl"/>
        </authorList>
    </citation>
    <scope>IDENTIFICATION</scope>
</reference>
<dbReference type="InterPro" id="IPR000494">
    <property type="entry name" value="Rcpt_L-dom"/>
</dbReference>
<keyword evidence="7" id="KW-0418">Kinase</keyword>
<keyword evidence="18" id="KW-1185">Reference proteome</keyword>
<evidence type="ECO:0000256" key="5">
    <source>
        <dbReference type="ARBA" id="ARBA00022692"/>
    </source>
</evidence>
<dbReference type="InterPro" id="IPR036941">
    <property type="entry name" value="Rcpt_L-dom_sf"/>
</dbReference>
<evidence type="ECO:0000313" key="17">
    <source>
        <dbReference type="Ensembl" id="ENSTNIP00000016550.1"/>
    </source>
</evidence>
<dbReference type="Gene3D" id="2.10.220.10">
    <property type="entry name" value="Hormone Receptor, Insulin-like Growth Factor Receptor 1, Chain A, domain 2"/>
    <property type="match status" value="1"/>
</dbReference>
<dbReference type="HOGENOM" id="CLU_003384_3_0_1"/>
<sequence length="419" mass="46098">MLRMFSNCSVVLENLEVTYAQKHHSLAFLQSIEEVVGYVLIGMNDVAVVPLGNLRLIRGQSLYDAQFSLLVLSNYKRNPASPSGFSGLRQLQLSNLKIIRGAVKITHNFLLCNIETIQWGDIVDSSSEPSIVLEKNESHTLLFYLANLHSVRAVIPPVITARVGRQDQTTARKSPSCSVLSSAAGECRGPKPSDCCNRHCAAGCTGPQARPACRDFNDEGTCKDTCRSHMFHNSKIHRGVPNPDAKYAFGPICVKACPHNYVVTEGWCVRTCRAGMFEVEENGVQQCRECNGPCPKVCDGLGVGAFNNSVAVNASNIEFFRNCTKINGNVNFIETSFTGFQISHVRCSFFFRDLFHNIPPMDPAKLEYFRTVKEITGFLLIQSWPENLTSLSAKSHHITCGPVWLLPGPNISAGLVSAP</sequence>
<proteinExistence type="predicted"/>
<evidence type="ECO:0000256" key="1">
    <source>
        <dbReference type="ARBA" id="ARBA00004479"/>
    </source>
</evidence>
<dbReference type="Proteomes" id="UP000007303">
    <property type="component" value="Unassembled WGS sequence"/>
</dbReference>
<evidence type="ECO:0000256" key="12">
    <source>
        <dbReference type="ARBA" id="ARBA00023170"/>
    </source>
</evidence>
<evidence type="ECO:0000256" key="9">
    <source>
        <dbReference type="ARBA" id="ARBA00022989"/>
    </source>
</evidence>
<evidence type="ECO:0000256" key="4">
    <source>
        <dbReference type="ARBA" id="ARBA00022679"/>
    </source>
</evidence>
<dbReference type="InParanoid" id="H3D7Q9"/>
<keyword evidence="8" id="KW-0067">ATP-binding</keyword>
<keyword evidence="10" id="KW-0472">Membrane</keyword>
<dbReference type="Ensembl" id="ENSTNIT00000016763.1">
    <property type="protein sequence ID" value="ENSTNIP00000016550.1"/>
    <property type="gene ID" value="ENSTNIG00000013553.1"/>
</dbReference>
<comment type="subcellular location">
    <subcellularLocation>
        <location evidence="1">Membrane</location>
        <topology evidence="1">Single-pass type I membrane protein</topology>
    </subcellularLocation>
</comment>
<dbReference type="InterPro" id="IPR006211">
    <property type="entry name" value="Furin-like_Cys-rich_dom"/>
</dbReference>